<protein>
    <recommendedName>
        <fullName evidence="1">Arginyl tRNA synthetase N-terminal domain-containing protein</fullName>
    </recommendedName>
</protein>
<sequence>MKNIYQHVQSIVIDECVSEFKLDKKEINQLNFVVEKPKDDTNGDLSTNICLLLSKILNNKPITIAEKLSQRLSGHKEFIKVAIAKPGFV</sequence>
<accession>A0A381Z7Q3</accession>
<dbReference type="SUPFAM" id="SSF55190">
    <property type="entry name" value="Arginyl-tRNA synthetase (ArgRS), N-terminal 'additional' domain"/>
    <property type="match status" value="1"/>
</dbReference>
<evidence type="ECO:0000259" key="1">
    <source>
        <dbReference type="SMART" id="SM01016"/>
    </source>
</evidence>
<evidence type="ECO:0000313" key="2">
    <source>
        <dbReference type="EMBL" id="SVA85209.1"/>
    </source>
</evidence>
<dbReference type="GO" id="GO:0005737">
    <property type="term" value="C:cytoplasm"/>
    <property type="evidence" value="ECO:0007669"/>
    <property type="project" value="InterPro"/>
</dbReference>
<dbReference type="GO" id="GO:0005524">
    <property type="term" value="F:ATP binding"/>
    <property type="evidence" value="ECO:0007669"/>
    <property type="project" value="InterPro"/>
</dbReference>
<gene>
    <name evidence="2" type="ORF">METZ01_LOCUS138063</name>
</gene>
<dbReference type="GO" id="GO:0004814">
    <property type="term" value="F:arginine-tRNA ligase activity"/>
    <property type="evidence" value="ECO:0007669"/>
    <property type="project" value="InterPro"/>
</dbReference>
<dbReference type="SMART" id="SM01016">
    <property type="entry name" value="Arg_tRNA_synt_N"/>
    <property type="match status" value="1"/>
</dbReference>
<feature type="domain" description="Arginyl tRNA synthetase N-terminal" evidence="1">
    <location>
        <begin position="6"/>
        <end position="89"/>
    </location>
</feature>
<dbReference type="InterPro" id="IPR005148">
    <property type="entry name" value="Arg-tRNA-synth_N"/>
</dbReference>
<dbReference type="GO" id="GO:0006420">
    <property type="term" value="P:arginyl-tRNA aminoacylation"/>
    <property type="evidence" value="ECO:0007669"/>
    <property type="project" value="InterPro"/>
</dbReference>
<dbReference type="AlphaFoldDB" id="A0A381Z7Q3"/>
<dbReference type="EMBL" id="UINC01020252">
    <property type="protein sequence ID" value="SVA85209.1"/>
    <property type="molecule type" value="Genomic_DNA"/>
</dbReference>
<reference evidence="2" key="1">
    <citation type="submission" date="2018-05" db="EMBL/GenBank/DDBJ databases">
        <authorList>
            <person name="Lanie J.A."/>
            <person name="Ng W.-L."/>
            <person name="Kazmierczak K.M."/>
            <person name="Andrzejewski T.M."/>
            <person name="Davidsen T.M."/>
            <person name="Wayne K.J."/>
            <person name="Tettelin H."/>
            <person name="Glass J.I."/>
            <person name="Rusch D."/>
            <person name="Podicherti R."/>
            <person name="Tsui H.-C.T."/>
            <person name="Winkler M.E."/>
        </authorList>
    </citation>
    <scope>NUCLEOTIDE SEQUENCE</scope>
</reference>
<proteinExistence type="predicted"/>
<organism evidence="2">
    <name type="scientific">marine metagenome</name>
    <dbReference type="NCBI Taxonomy" id="408172"/>
    <lineage>
        <taxon>unclassified sequences</taxon>
        <taxon>metagenomes</taxon>
        <taxon>ecological metagenomes</taxon>
    </lineage>
</organism>
<dbReference type="InterPro" id="IPR036695">
    <property type="entry name" value="Arg-tRNA-synth_N_sf"/>
</dbReference>
<dbReference type="Pfam" id="PF03485">
    <property type="entry name" value="Arg_tRNA_synt_N"/>
    <property type="match status" value="1"/>
</dbReference>
<feature type="non-terminal residue" evidence="2">
    <location>
        <position position="89"/>
    </location>
</feature>
<dbReference type="Gene3D" id="3.30.1360.70">
    <property type="entry name" value="Arginyl tRNA synthetase N-terminal domain"/>
    <property type="match status" value="1"/>
</dbReference>
<name>A0A381Z7Q3_9ZZZZ</name>